<name>A0A9W3SGD6_BACTU</name>
<reference evidence="3 4" key="1">
    <citation type="submission" date="2016-04" db="EMBL/GenBank/DDBJ databases">
        <title>High quality genome of the nematocidal Bacillus thuringiensis MYBT18246.</title>
        <authorList>
            <person name="Hollensteiner J."/>
            <person name="Poehlein A."/>
            <person name="Sproeer C."/>
            <person name="Bunk B."/>
            <person name="Rosenstiel P."/>
            <person name="Schulenburg H."/>
            <person name="Liesegang H."/>
        </authorList>
    </citation>
    <scope>NUCLEOTIDE SEQUENCE [LARGE SCALE GENOMIC DNA]</scope>
    <source>
        <strain evidence="3 4">MYBT18246</strain>
    </source>
</reference>
<dbReference type="InterPro" id="IPR019618">
    <property type="entry name" value="Spore_germination_GerPA"/>
</dbReference>
<evidence type="ECO:0000313" key="4">
    <source>
        <dbReference type="Proteomes" id="UP000092743"/>
    </source>
</evidence>
<dbReference type="Proteomes" id="UP000092743">
    <property type="component" value="Chromosome"/>
</dbReference>
<sequence>MPSIFGNVVFQTSNGSFHSGNFYNVSPKENRKDYHDSSASHAAFIVNTFNGVCCKPRPGWNNFIASL</sequence>
<protein>
    <recommendedName>
        <fullName evidence="5">Spore germination protein</fullName>
    </recommendedName>
</protein>
<keyword evidence="1" id="KW-0309">Germination</keyword>
<dbReference type="RefSeq" id="WP_065485750.1">
    <property type="nucleotide sequence ID" value="NZ_CP015350.1"/>
</dbReference>
<evidence type="ECO:0008006" key="5">
    <source>
        <dbReference type="Google" id="ProtNLM"/>
    </source>
</evidence>
<comment type="function">
    <text evidence="2">Required for the formation of functionally normal spores. Could be involved in the establishment of normal spore coat structure and/or permeability, which allows the access of germinants to their receptor.</text>
</comment>
<proteinExistence type="predicted"/>
<accession>A0A9W3SGD6</accession>
<gene>
    <name evidence="3" type="ORF">BT246_58590</name>
</gene>
<evidence type="ECO:0000256" key="1">
    <source>
        <dbReference type="ARBA" id="ARBA00022544"/>
    </source>
</evidence>
<organism evidence="3 4">
    <name type="scientific">Bacillus thuringiensis</name>
    <dbReference type="NCBI Taxonomy" id="1428"/>
    <lineage>
        <taxon>Bacteria</taxon>
        <taxon>Bacillati</taxon>
        <taxon>Bacillota</taxon>
        <taxon>Bacilli</taxon>
        <taxon>Bacillales</taxon>
        <taxon>Bacillaceae</taxon>
        <taxon>Bacillus</taxon>
        <taxon>Bacillus cereus group</taxon>
    </lineage>
</organism>
<evidence type="ECO:0000313" key="3">
    <source>
        <dbReference type="EMBL" id="ANS51155.1"/>
    </source>
</evidence>
<evidence type="ECO:0000256" key="2">
    <source>
        <dbReference type="ARBA" id="ARBA00025358"/>
    </source>
</evidence>
<dbReference type="EMBL" id="CP015350">
    <property type="protein sequence ID" value="ANS51155.1"/>
    <property type="molecule type" value="Genomic_DNA"/>
</dbReference>
<dbReference type="AlphaFoldDB" id="A0A9W3SGD6"/>
<dbReference type="Pfam" id="PF10676">
    <property type="entry name" value="gerPA"/>
    <property type="match status" value="1"/>
</dbReference>